<feature type="compositionally biased region" description="Basic and acidic residues" evidence="10">
    <location>
        <begin position="1027"/>
        <end position="1044"/>
    </location>
</feature>
<dbReference type="InterPro" id="IPR036940">
    <property type="entry name" value="PI3/4_kinase_cat_sf"/>
</dbReference>
<dbReference type="Pfam" id="PF02260">
    <property type="entry name" value="FATC"/>
    <property type="match status" value="1"/>
</dbReference>
<evidence type="ECO:0000256" key="1">
    <source>
        <dbReference type="ARBA" id="ARBA00004123"/>
    </source>
</evidence>
<keyword evidence="8" id="KW-0539">Nucleus</keyword>
<dbReference type="Gene3D" id="3.30.1010.10">
    <property type="entry name" value="Phosphatidylinositol 3-kinase Catalytic Subunit, Chain A, domain 4"/>
    <property type="match status" value="1"/>
</dbReference>
<keyword evidence="3" id="KW-0808">Transferase</keyword>
<dbReference type="InterPro" id="IPR038980">
    <property type="entry name" value="ATM_plant"/>
</dbReference>
<feature type="domain" description="PI3K/PI4K catalytic" evidence="11">
    <location>
        <begin position="2546"/>
        <end position="2864"/>
    </location>
</feature>
<evidence type="ECO:0000256" key="7">
    <source>
        <dbReference type="ARBA" id="ARBA00022840"/>
    </source>
</evidence>
<dbReference type="PANTHER" id="PTHR37079:SF4">
    <property type="entry name" value="SERINE_THREONINE-PROTEIN KINASE ATM"/>
    <property type="match status" value="1"/>
</dbReference>
<dbReference type="InterPro" id="IPR011009">
    <property type="entry name" value="Kinase-like_dom_sf"/>
</dbReference>
<dbReference type="InterPro" id="IPR044107">
    <property type="entry name" value="PIKKc_ATM"/>
</dbReference>
<evidence type="ECO:0000256" key="9">
    <source>
        <dbReference type="SAM" id="Coils"/>
    </source>
</evidence>
<evidence type="ECO:0000259" key="12">
    <source>
        <dbReference type="PROSITE" id="PS51190"/>
    </source>
</evidence>
<dbReference type="InterPro" id="IPR018936">
    <property type="entry name" value="PI3/4_kinase_CS"/>
</dbReference>
<feature type="region of interest" description="Disordered" evidence="10">
    <location>
        <begin position="1274"/>
        <end position="1305"/>
    </location>
</feature>
<feature type="region of interest" description="Disordered" evidence="10">
    <location>
        <begin position="2112"/>
        <end position="2134"/>
    </location>
</feature>
<evidence type="ECO:0000256" key="8">
    <source>
        <dbReference type="ARBA" id="ARBA00023242"/>
    </source>
</evidence>
<dbReference type="CDD" id="cd05171">
    <property type="entry name" value="PIKKc_ATM"/>
    <property type="match status" value="1"/>
</dbReference>
<dbReference type="InterPro" id="IPR003152">
    <property type="entry name" value="FATC_dom"/>
</dbReference>
<dbReference type="InterPro" id="IPR000403">
    <property type="entry name" value="PI3/4_kinase_cat_dom"/>
</dbReference>
<dbReference type="EMBL" id="HE575315">
    <property type="protein sequence ID" value="CCC89447.1"/>
    <property type="molecule type" value="Genomic_DNA"/>
</dbReference>
<accession>G0UJ96</accession>
<dbReference type="SMART" id="SM00146">
    <property type="entry name" value="PI3Kc"/>
    <property type="match status" value="1"/>
</dbReference>
<evidence type="ECO:0000256" key="5">
    <source>
        <dbReference type="ARBA" id="ARBA00022763"/>
    </source>
</evidence>
<gene>
    <name evidence="13" type="ORF">TCIL3000_2_140</name>
</gene>
<dbReference type="Gene3D" id="1.10.1070.11">
    <property type="entry name" value="Phosphatidylinositol 3-/4-kinase, catalytic domain"/>
    <property type="match status" value="1"/>
</dbReference>
<dbReference type="SMART" id="SM01343">
    <property type="entry name" value="FATC"/>
    <property type="match status" value="1"/>
</dbReference>
<evidence type="ECO:0000259" key="11">
    <source>
        <dbReference type="PROSITE" id="PS50290"/>
    </source>
</evidence>
<dbReference type="PROSITE" id="PS50290">
    <property type="entry name" value="PI3_4_KINASE_3"/>
    <property type="match status" value="1"/>
</dbReference>
<dbReference type="SUPFAM" id="SSF56112">
    <property type="entry name" value="Protein kinase-like (PK-like)"/>
    <property type="match status" value="1"/>
</dbReference>
<keyword evidence="7" id="KW-0067">ATP-binding</keyword>
<evidence type="ECO:0000256" key="2">
    <source>
        <dbReference type="ARBA" id="ARBA00012513"/>
    </source>
</evidence>
<feature type="non-terminal residue" evidence="13">
    <location>
        <position position="1"/>
    </location>
</feature>
<evidence type="ECO:0000256" key="3">
    <source>
        <dbReference type="ARBA" id="ARBA00022679"/>
    </source>
</evidence>
<evidence type="ECO:0000313" key="13">
    <source>
        <dbReference type="EMBL" id="CCC89447.1"/>
    </source>
</evidence>
<dbReference type="VEuPathDB" id="TriTrypDB:TcIL3000_2_140"/>
<proteinExistence type="predicted"/>
<feature type="domain" description="FATC" evidence="12">
    <location>
        <begin position="2880"/>
        <end position="2912"/>
    </location>
</feature>
<keyword evidence="9" id="KW-0175">Coiled coil</keyword>
<dbReference type="GO" id="GO:0004674">
    <property type="term" value="F:protein serine/threonine kinase activity"/>
    <property type="evidence" value="ECO:0007669"/>
    <property type="project" value="UniProtKB-EC"/>
</dbReference>
<protein>
    <recommendedName>
        <fullName evidence="2">non-specific serine/threonine protein kinase</fullName>
        <ecNumber evidence="2">2.7.11.1</ecNumber>
    </recommendedName>
</protein>
<evidence type="ECO:0000256" key="10">
    <source>
        <dbReference type="SAM" id="MobiDB-lite"/>
    </source>
</evidence>
<dbReference type="GO" id="GO:0005524">
    <property type="term" value="F:ATP binding"/>
    <property type="evidence" value="ECO:0007669"/>
    <property type="project" value="UniProtKB-KW"/>
</dbReference>
<feature type="coiled-coil region" evidence="9">
    <location>
        <begin position="1310"/>
        <end position="1341"/>
    </location>
</feature>
<keyword evidence="6" id="KW-0418">Kinase</keyword>
<dbReference type="EC" id="2.7.11.1" evidence="2"/>
<keyword evidence="4" id="KW-0547">Nucleotide-binding</keyword>
<comment type="subcellular location">
    <subcellularLocation>
        <location evidence="1">Nucleus</location>
    </subcellularLocation>
</comment>
<dbReference type="GO" id="GO:0006281">
    <property type="term" value="P:DNA repair"/>
    <property type="evidence" value="ECO:0007669"/>
    <property type="project" value="InterPro"/>
</dbReference>
<dbReference type="PROSITE" id="PS00915">
    <property type="entry name" value="PI3_4_KINASE_1"/>
    <property type="match status" value="1"/>
</dbReference>
<dbReference type="PROSITE" id="PS51190">
    <property type="entry name" value="FATC"/>
    <property type="match status" value="1"/>
</dbReference>
<evidence type="ECO:0000256" key="4">
    <source>
        <dbReference type="ARBA" id="ARBA00022741"/>
    </source>
</evidence>
<reference evidence="13" key="1">
    <citation type="journal article" date="2012" name="Proc. Natl. Acad. Sci. U.S.A.">
        <title>Antigenic diversity is generated by distinct evolutionary mechanisms in African trypanosome species.</title>
        <authorList>
            <person name="Jackson A.P."/>
            <person name="Berry A."/>
            <person name="Aslett M."/>
            <person name="Allison H.C."/>
            <person name="Burton P."/>
            <person name="Vavrova-Anderson J."/>
            <person name="Brown R."/>
            <person name="Browne H."/>
            <person name="Corton N."/>
            <person name="Hauser H."/>
            <person name="Gamble J."/>
            <person name="Gilderthorp R."/>
            <person name="Marcello L."/>
            <person name="McQuillan J."/>
            <person name="Otto T.D."/>
            <person name="Quail M.A."/>
            <person name="Sanders M.J."/>
            <person name="van Tonder A."/>
            <person name="Ginger M.L."/>
            <person name="Field M.C."/>
            <person name="Barry J.D."/>
            <person name="Hertz-Fowler C."/>
            <person name="Berriman M."/>
        </authorList>
    </citation>
    <scope>NUCLEOTIDE SEQUENCE</scope>
    <source>
        <strain evidence="13">IL3000</strain>
    </source>
</reference>
<dbReference type="PANTHER" id="PTHR37079">
    <property type="entry name" value="SERINE/THREONINE-PROTEIN KINASE ATM"/>
    <property type="match status" value="1"/>
</dbReference>
<dbReference type="GO" id="GO:0005634">
    <property type="term" value="C:nucleus"/>
    <property type="evidence" value="ECO:0007669"/>
    <property type="project" value="UniProtKB-SubCell"/>
</dbReference>
<name>G0UJ96_TRYCI</name>
<evidence type="ECO:0000256" key="6">
    <source>
        <dbReference type="ARBA" id="ARBA00022777"/>
    </source>
</evidence>
<feature type="compositionally biased region" description="Basic and acidic residues" evidence="10">
    <location>
        <begin position="1274"/>
        <end position="1297"/>
    </location>
</feature>
<dbReference type="PROSITE" id="PS00916">
    <property type="entry name" value="PI3_4_KINASE_2"/>
    <property type="match status" value="1"/>
</dbReference>
<dbReference type="Pfam" id="PF00454">
    <property type="entry name" value="PI3_PI4_kinase"/>
    <property type="match status" value="1"/>
</dbReference>
<feature type="coiled-coil region" evidence="9">
    <location>
        <begin position="2217"/>
        <end position="2264"/>
    </location>
</feature>
<feature type="region of interest" description="Disordered" evidence="10">
    <location>
        <begin position="1016"/>
        <end position="1047"/>
    </location>
</feature>
<organism evidence="13">
    <name type="scientific">Trypanosoma congolense (strain IL3000)</name>
    <dbReference type="NCBI Taxonomy" id="1068625"/>
    <lineage>
        <taxon>Eukaryota</taxon>
        <taxon>Discoba</taxon>
        <taxon>Euglenozoa</taxon>
        <taxon>Kinetoplastea</taxon>
        <taxon>Metakinetoplastina</taxon>
        <taxon>Trypanosomatida</taxon>
        <taxon>Trypanosomatidae</taxon>
        <taxon>Trypanosoma</taxon>
        <taxon>Nannomonas</taxon>
    </lineage>
</organism>
<keyword evidence="5" id="KW-0227">DNA damage</keyword>
<sequence length="2912" mass="324779">LLHFVLRLYRLGIWHLPDKRSKCPYNHTKGSVVGKGDEKDAEELRDRSGELQEGVEKDEHLGDLYVLLSFPPQELFDQPTRVLDRLPTDSGKMYYAIMWICRYLTTRFLRDSLIHNRAVLRALLVLLHDVGGVFLSQSMALWEPRQTILTFVGAVCRRTLNNGIKQLASWRPADISSMNTAAAVHATMRLCCRLLGTITALVRRTRVVSASQDPLVNPEEITSSVVNILVENELITPGRTTGDSSTCNEGGFQAVLKPRPFVPFVLASVDSLTYLLQVMRGVCGDARARSALHALLETLFKCYSHALYETVFVTFSYYAFKAKENKALTNSGAEARAVDFGEHQGRIGKEARESHAIDADNLANSSKDWLHEEGRLLEFFVDRVSDNARGDFPPLTPQRQCAIISAIYALLFLCEGRTAEKLSRYIFSFFSPGTAYIVRQHTALKVRLLFSRFSGRVGSVMRELLASAREGMVSASCMSCLTSLRAVGEAARAVPSMEARIVCTLLECWATLGFVHKNLLLECLELIGDYAHSHGEGGGFIWEPHTTTFTSKEDGPELLVSEGRGMSAQQLCHYHREKLLFDWLWRLGHPLDALPVECFGYSCVQQLWKSLMPLLIPLAMLCSTRHSTNVNEAYVNVENDVVANVFLQPNNLLWRLAACHHHHEQKQGCLDDSAKADEEGGIDSVNDEQQQQQKLVRTPELLVSCITAHFADVVARLLLYASLSKRGDTAKWITKFNGEPSNQCQTATLEQRGGSFSEEEEEHIKLEDAGYAGHVALEWLRCTLSDRYVALVRRNADAILCRFVELVSALSPYVGLEQLRAAVTLLCEAMGETHSTNIGLGPLGMQDAGNQLLPHGPLFHGRVVDSFFASDGGDHAYVLLQRVYVCITHNANRGTRRVLLARIFRDIVKEWWSADLLRRVPHISHTVLRMCGNVLMSCLDLRHLVCDVLKHTWSVISTSPVTNSSVGYYGVSAADKAFISTIMLALVDESGVVSSTWETMKRLDRSLTQGRIEGSAESIHNSQGAEEEVKSGSRQGEEEQRIPEVSRGPTIGVKEAASCIKHMLTKLENVIFVSGAPASAFYDEVASAVDHHRSAFVVLIRLYRLAKHQSTVNLLSAPPDSNSDGILNAAYHTYKMCCQSVHHLLSIVCADSSGHSPQSSIASATTYMAAAATGLQTTTRDAQLSAFRLLRALCWCFIESGCESYVGSLFSPTADIHGLLQEYSLDQVLHRVYRQQLEQLYRLSFDADACNAHIASTTLRGWLCAGIKDTAEEGSFRDDPDSNVNMEERGVEEDKSVPKPRRPLGGSGTLIQQTLKLVEEEEKLQQQNREVREENQLYSSTCSFVRFADLVVFSRRLTNIPLHINAVRVDPVAERVTSLRSSVVWDALRVHDDEPRFLRLFLVALIRQYKLQERLDTIATVLNCVLLRTQVKPKGEDGDSNLSWFVEGFLPTTLLHVMLLKETQTQREERMYWSKCLEQYLFKHARRYPHTARLFLRAINVCRSAVMSSVRSRGVRVDVLDGGGRRNRSPSVGLDSYTSVAGITFPPFARSEYGDPPDVSDMKDSYWLSDIDPLALAAAAAACHEPHLAVLFAELSGESLLGCQRGIPSVVGEASATFVSGTGAGAQSQKQSSVLFPSVNVEECHRSAVATRPRHLRSDAAQHELARRLFDFRSAVHAILVDVKEALRLQEDSYEEAPAGVYSGSGGFAVTSADVAITSTGAKLTVPFQSSEQMEEHTTPWEEAFLLRHPMRRIEQEKSRGNWKVVLSLLDSLVTHNGKHVDNRGSSRNGISEARIVIEKANALMHLGDPGTALHILASALERKLHTSLFEVSDDSRDVIYQPLQGRAEEEELKEGDCMQLRGALAGVMWRSGKWDLSCLHDSSYQQQRKLHNLLPPNIVTLDEGIYHALKCMRHGEQHDAQRWCAQAQQHLLRQLDASNWRSIMLKAEALQQIEDCSKTAMGAWLSEPPRWVNDSFPHVRVPYDELQLLDSVQQRLCVACKQPKWWLDHLGMCSERALRSNKPLLVQQWVSLYEELSGIISEDTVGAESGSDTRPGGVKKAMPALQELTSPYGLPATVFISLVQARVEFACGYPHRAIAILQNIEADYNLSTESPSAPGDRHQPPSPSFALGGHSLPLPRNAPLMPPVVQQLVAWAMEARLVPLSQLVRDPFFHRSSVEDQSGCCSLQLARLCHVLTRDIAERLRGHNYRVPQEDLESLQQARAALQQRQEQIAASAVSREEKNLLRRRISGLIAERENDEREFVEELEAYALYRRSALNSYSRFMQMSGRDGNDNDILAVFGFVSLWLHQDEQYVRRDTSPATGNIITKAIQNTPLHKFLPLYSQLVAQLGTSLDDKNLEDLVIRIAAVQPLRAVWPLLALANGHVFGPTAGGGRKGTSSTGAVHVVDEKKVAMARRILDSLKGPYAVTSTNNKNLGSLGSIKEEQSDKEALAFENGKKLIKDAEKLSAAYIQLAFHHAEGSENRCISIPKDFLLIKDELSNLSIPPPTLSTTGCNYLHLSSSPSASLAHQQLHIAHMSRVVRYERAFSTPGGINLPKLIRCLLSDGRTVQQLLKSQDDLRQDSMIQQVFTLSNALFEKHPLTRQLRIYTYNVIPLAPTVGLIEWVDGTISLDRYLNSSDGKCRSGAHERYFPNETTSQRCRIMLSNAPKSQKHATLLSLYEGFSPALHYFFLEHFFTPQEWLQRREAYTRSVAASSMLGYVVGLGDRHANNLLLHVGRAELVHIDLGFAFDQGKLLPIPELVPFRLTRNIVDGFGVQGTEGPFRYHCEGALHLLRGQKELLTIILAACAHDPLTRWAVKIDPTQKQKSSGNGLQNFMNCDSMRQQGVDVSRKRPTFTDAERVLTRVAEKIQGYESGELLSVRTHVQKLLQTAQNAELLAQMYHGWSPWL</sequence>